<dbReference type="EMBL" id="JAAHFQ010000789">
    <property type="protein sequence ID" value="NER31343.1"/>
    <property type="molecule type" value="Genomic_DNA"/>
</dbReference>
<evidence type="ECO:0000313" key="1">
    <source>
        <dbReference type="EMBL" id="NER31343.1"/>
    </source>
</evidence>
<proteinExistence type="predicted"/>
<accession>A0A6B3NI39</accession>
<comment type="caution">
    <text evidence="1">The sequence shown here is derived from an EMBL/GenBank/DDBJ whole genome shotgun (WGS) entry which is preliminary data.</text>
</comment>
<protein>
    <submittedName>
        <fullName evidence="1">Uncharacterized protein</fullName>
    </submittedName>
</protein>
<organism evidence="1">
    <name type="scientific">Symploca sp. SIO1C4</name>
    <dbReference type="NCBI Taxonomy" id="2607765"/>
    <lineage>
        <taxon>Bacteria</taxon>
        <taxon>Bacillati</taxon>
        <taxon>Cyanobacteriota</taxon>
        <taxon>Cyanophyceae</taxon>
        <taxon>Coleofasciculales</taxon>
        <taxon>Coleofasciculaceae</taxon>
        <taxon>Symploca</taxon>
    </lineage>
</organism>
<gene>
    <name evidence="1" type="ORF">F6J89_27940</name>
</gene>
<name>A0A6B3NI39_9CYAN</name>
<reference evidence="1" key="1">
    <citation type="submission" date="2019-11" db="EMBL/GenBank/DDBJ databases">
        <title>Genomic insights into an expanded diversity of filamentous marine cyanobacteria reveals the extraordinary biosynthetic potential of Moorea and Okeania.</title>
        <authorList>
            <person name="Ferreira Leao T."/>
            <person name="Wang M."/>
            <person name="Moss N."/>
            <person name="Da Silva R."/>
            <person name="Sanders J."/>
            <person name="Nurk S."/>
            <person name="Gurevich A."/>
            <person name="Humphrey G."/>
            <person name="Reher R."/>
            <person name="Zhu Q."/>
            <person name="Belda-Ferre P."/>
            <person name="Glukhov E."/>
            <person name="Rex R."/>
            <person name="Dorrestein P.C."/>
            <person name="Knight R."/>
            <person name="Pevzner P."/>
            <person name="Gerwick W.H."/>
            <person name="Gerwick L."/>
        </authorList>
    </citation>
    <scope>NUCLEOTIDE SEQUENCE</scope>
    <source>
        <strain evidence="1">SIO1C4</strain>
    </source>
</reference>
<sequence length="451" mass="52219">MNQTKSESRWGYDNGFLCTCGIIVVDIVGSSQLKGRDQDQNQTKINLENLITHCGRLIDGKLKWNGDGGEIFVPGLSTIEYDHLVSLTIQIKYALNGFNNDPVMGNLLESDISCRISCHTGLVSFNENPKQIQGDCLNWFLKNERELGKSGIITITQEVQKQLSARLQNMFIEEKIKIKNSSTAQQEEYSIYRFNLQAHPNHNKRYCLAHSDFKKKYKEAFETYPIVNDLHSKLFYIFLNVNGPNFYRCKKKIENYFNGEVHNNQDEDISLMYLLGSSEILVKFHSTYERAIEIERRIQKELEGYLPFPTNELLDEPSIIRIDIQKEYIRDDKYTNYNEGSLKPNTNSIDLDENLRSIKAIIKLDSGERKFNDKTINTLKDDAIEYVDIIEKFSISHDRTKIIIEIYIPCGLFSGLNDISKKLESRLGGMLRKDTYIAYQAQYWSIKTLNQ</sequence>
<dbReference type="AlphaFoldDB" id="A0A6B3NI39"/>